<evidence type="ECO:0000256" key="5">
    <source>
        <dbReference type="SAM" id="Phobius"/>
    </source>
</evidence>
<feature type="transmembrane region" description="Helical" evidence="5">
    <location>
        <begin position="103"/>
        <end position="125"/>
    </location>
</feature>
<feature type="transmembrane region" description="Helical" evidence="5">
    <location>
        <begin position="208"/>
        <end position="226"/>
    </location>
</feature>
<evidence type="ECO:0000313" key="8">
    <source>
        <dbReference type="Proteomes" id="UP000060487"/>
    </source>
</evidence>
<feature type="domain" description="Sodium/calcium exchanger membrane region" evidence="6">
    <location>
        <begin position="9"/>
        <end position="148"/>
    </location>
</feature>
<protein>
    <submittedName>
        <fullName evidence="7">Conjugal transfer protein TraR</fullName>
    </submittedName>
</protein>
<feature type="transmembrane region" description="Helical" evidence="5">
    <location>
        <begin position="304"/>
        <end position="321"/>
    </location>
</feature>
<feature type="transmembrane region" description="Helical" evidence="5">
    <location>
        <begin position="72"/>
        <end position="96"/>
    </location>
</feature>
<comment type="subcellular location">
    <subcellularLocation>
        <location evidence="1">Membrane</location>
        <topology evidence="1">Multi-pass membrane protein</topology>
    </subcellularLocation>
</comment>
<keyword evidence="8" id="KW-1185">Reference proteome</keyword>
<feature type="transmembrane region" description="Helical" evidence="5">
    <location>
        <begin position="6"/>
        <end position="27"/>
    </location>
</feature>
<feature type="transmembrane region" description="Helical" evidence="5">
    <location>
        <begin position="281"/>
        <end position="297"/>
    </location>
</feature>
<evidence type="ECO:0000256" key="2">
    <source>
        <dbReference type="ARBA" id="ARBA00022692"/>
    </source>
</evidence>
<comment type="caution">
    <text evidence="7">The sequence shown here is derived from an EMBL/GenBank/DDBJ whole genome shotgun (WGS) entry which is preliminary data.</text>
</comment>
<evidence type="ECO:0000313" key="7">
    <source>
        <dbReference type="EMBL" id="KWT78275.1"/>
    </source>
</evidence>
<dbReference type="InterPro" id="IPR044880">
    <property type="entry name" value="NCX_ion-bd_dom_sf"/>
</dbReference>
<evidence type="ECO:0000256" key="4">
    <source>
        <dbReference type="ARBA" id="ARBA00023136"/>
    </source>
</evidence>
<sequence>MGHSVAAVFFMLSVGIALLIFGADKFTYCAERIGKTLKLPGFIIGAVIISIGTCLPEMIASIFAVMKGTTEIVAGSVIGSNITNTFLVLGVAFLFFKGEYVKINLISLDIPLYISATALFIFMTHDGHYEAADGVLSLFGAAIYIWSVFTRKTDSEQEGEKENEGEAAPATAFTYVLLAISAVMLYFGGEWTVDYINEIAEIYHINQGVIAGTAVAIASSLPELMISFKYARKGKLDIALGNIVGSGIFNFFSVIGVASLFSYFTPKPGVLLVAEDTITKGLPMMAFAAIIFTFVVIDKKPSKYEGAMFLLIYVFYLGWMLKWF</sequence>
<dbReference type="InterPro" id="IPR004481">
    <property type="entry name" value="K/Na/Ca-exchanger"/>
</dbReference>
<dbReference type="InterPro" id="IPR004837">
    <property type="entry name" value="NaCa_Exmemb"/>
</dbReference>
<keyword evidence="2 5" id="KW-0812">Transmembrane</keyword>
<evidence type="ECO:0000256" key="1">
    <source>
        <dbReference type="ARBA" id="ARBA00004141"/>
    </source>
</evidence>
<dbReference type="RefSeq" id="WP_085053499.1">
    <property type="nucleotide sequence ID" value="NZ_LNQR01000117.1"/>
</dbReference>
<proteinExistence type="predicted"/>
<keyword evidence="3 5" id="KW-1133">Transmembrane helix</keyword>
<dbReference type="Pfam" id="PF01699">
    <property type="entry name" value="Na_Ca_ex"/>
    <property type="match status" value="2"/>
</dbReference>
<feature type="transmembrane region" description="Helical" evidence="5">
    <location>
        <begin position="238"/>
        <end position="261"/>
    </location>
</feature>
<dbReference type="Proteomes" id="UP000060487">
    <property type="component" value="Unassembled WGS sequence"/>
</dbReference>
<reference evidence="7 8" key="1">
    <citation type="submission" date="2015-11" db="EMBL/GenBank/DDBJ databases">
        <authorList>
            <person name="Lin W."/>
        </authorList>
    </citation>
    <scope>NUCLEOTIDE SEQUENCE [LARGE SCALE GENOMIC DNA]</scope>
    <source>
        <strain evidence="7 8">HCH-1</strain>
    </source>
</reference>
<dbReference type="EMBL" id="LNQR01000117">
    <property type="protein sequence ID" value="KWT78275.1"/>
    <property type="molecule type" value="Genomic_DNA"/>
</dbReference>
<keyword evidence="4 5" id="KW-0472">Membrane</keyword>
<organism evidence="7 8">
    <name type="scientific">Candidatus Magnetominusculus xianensis</name>
    <dbReference type="NCBI Taxonomy" id="1748249"/>
    <lineage>
        <taxon>Bacteria</taxon>
        <taxon>Pseudomonadati</taxon>
        <taxon>Nitrospirota</taxon>
        <taxon>Nitrospiria</taxon>
        <taxon>Nitrospirales</taxon>
        <taxon>Nitrospiraceae</taxon>
        <taxon>Candidatus Magnetominusculus</taxon>
    </lineage>
</organism>
<dbReference type="Gene3D" id="1.20.1420.30">
    <property type="entry name" value="NCX, central ion-binding region"/>
    <property type="match status" value="1"/>
</dbReference>
<feature type="transmembrane region" description="Helical" evidence="5">
    <location>
        <begin position="39"/>
        <end position="66"/>
    </location>
</feature>
<feature type="domain" description="Sodium/calcium exchanger membrane region" evidence="6">
    <location>
        <begin position="175"/>
        <end position="321"/>
    </location>
</feature>
<evidence type="ECO:0000256" key="3">
    <source>
        <dbReference type="ARBA" id="ARBA00022989"/>
    </source>
</evidence>
<evidence type="ECO:0000259" key="6">
    <source>
        <dbReference type="Pfam" id="PF01699"/>
    </source>
</evidence>
<feature type="transmembrane region" description="Helical" evidence="5">
    <location>
        <begin position="170"/>
        <end position="188"/>
    </location>
</feature>
<accession>A0ABR5SDC4</accession>
<name>A0ABR5SDC4_9BACT</name>
<dbReference type="PANTHER" id="PTHR10846:SF8">
    <property type="entry name" value="INNER MEMBRANE PROTEIN YRBG"/>
    <property type="match status" value="1"/>
</dbReference>
<feature type="transmembrane region" description="Helical" evidence="5">
    <location>
        <begin position="131"/>
        <end position="149"/>
    </location>
</feature>
<dbReference type="NCBIfam" id="TIGR00367">
    <property type="entry name" value="calcium/sodium antiporter"/>
    <property type="match status" value="1"/>
</dbReference>
<gene>
    <name evidence="7" type="ORF">ASN18_2879</name>
</gene>
<dbReference type="PANTHER" id="PTHR10846">
    <property type="entry name" value="SODIUM/POTASSIUM/CALCIUM EXCHANGER"/>
    <property type="match status" value="1"/>
</dbReference>